<reference evidence="1 2" key="1">
    <citation type="journal article" date="2016" name="Proc. Natl. Acad. Sci. U.S.A.">
        <title>Lipid metabolic changes in an early divergent fungus govern the establishment of a mutualistic symbiosis with endobacteria.</title>
        <authorList>
            <person name="Lastovetsky O.A."/>
            <person name="Gaspar M.L."/>
            <person name="Mondo S.J."/>
            <person name="LaButti K.M."/>
            <person name="Sandor L."/>
            <person name="Grigoriev I.V."/>
            <person name="Henry S.A."/>
            <person name="Pawlowska T.E."/>
        </authorList>
    </citation>
    <scope>NUCLEOTIDE SEQUENCE [LARGE SCALE GENOMIC DNA]</scope>
    <source>
        <strain evidence="1 2">ATCC 11559</strain>
    </source>
</reference>
<dbReference type="EMBL" id="KV921314">
    <property type="protein sequence ID" value="ORE19256.1"/>
    <property type="molecule type" value="Genomic_DNA"/>
</dbReference>
<name>A0A1X0S4Q4_RHIZD</name>
<gene>
    <name evidence="1" type="ORF">BCV71DRAFT_104049</name>
</gene>
<evidence type="ECO:0000313" key="2">
    <source>
        <dbReference type="Proteomes" id="UP000242381"/>
    </source>
</evidence>
<evidence type="ECO:0000313" key="1">
    <source>
        <dbReference type="EMBL" id="ORE19256.1"/>
    </source>
</evidence>
<sequence length="79" mass="8963">MCVVTNNVTFMNNSKINQNESIPSQTGANCLCLICGSVVHQTQKQINTQKHSFRHTLSIFLCSYITTLMLYDTLCMHFC</sequence>
<dbReference type="Proteomes" id="UP000242381">
    <property type="component" value="Unassembled WGS sequence"/>
</dbReference>
<protein>
    <submittedName>
        <fullName evidence="1">Uncharacterized protein</fullName>
    </submittedName>
</protein>
<accession>A0A1X0S4Q4</accession>
<dbReference type="AlphaFoldDB" id="A0A1X0S4Q4"/>
<proteinExistence type="predicted"/>
<organism evidence="1 2">
    <name type="scientific">Rhizopus microsporus</name>
    <dbReference type="NCBI Taxonomy" id="58291"/>
    <lineage>
        <taxon>Eukaryota</taxon>
        <taxon>Fungi</taxon>
        <taxon>Fungi incertae sedis</taxon>
        <taxon>Mucoromycota</taxon>
        <taxon>Mucoromycotina</taxon>
        <taxon>Mucoromycetes</taxon>
        <taxon>Mucorales</taxon>
        <taxon>Mucorineae</taxon>
        <taxon>Rhizopodaceae</taxon>
        <taxon>Rhizopus</taxon>
    </lineage>
</organism>